<dbReference type="STRING" id="765915.A0A1Y2HYL4"/>
<evidence type="ECO:0000256" key="6">
    <source>
        <dbReference type="ARBA" id="ARBA00023034"/>
    </source>
</evidence>
<dbReference type="GO" id="GO:0016482">
    <property type="term" value="P:cytosolic transport"/>
    <property type="evidence" value="ECO:0007669"/>
    <property type="project" value="UniProtKB-ARBA"/>
</dbReference>
<dbReference type="OrthoDB" id="28053at2759"/>
<keyword evidence="8 10" id="KW-0968">Cytoplasmic vesicle</keyword>
<dbReference type="SUPFAM" id="SSF49348">
    <property type="entry name" value="Clathrin adaptor appendage domain"/>
    <property type="match status" value="1"/>
</dbReference>
<dbReference type="InterPro" id="IPR002553">
    <property type="entry name" value="Clathrin/coatomer_adapt-like_N"/>
</dbReference>
<organism evidence="12 13">
    <name type="scientific">Catenaria anguillulae PL171</name>
    <dbReference type="NCBI Taxonomy" id="765915"/>
    <lineage>
        <taxon>Eukaryota</taxon>
        <taxon>Fungi</taxon>
        <taxon>Fungi incertae sedis</taxon>
        <taxon>Blastocladiomycota</taxon>
        <taxon>Blastocladiomycetes</taxon>
        <taxon>Blastocladiales</taxon>
        <taxon>Catenariaceae</taxon>
        <taxon>Catenaria</taxon>
    </lineage>
</organism>
<dbReference type="FunFam" id="1.25.10.10:FF:000030">
    <property type="entry name" value="AP-1 complex subunit gamma"/>
    <property type="match status" value="1"/>
</dbReference>
<feature type="domain" description="GAE" evidence="11">
    <location>
        <begin position="750"/>
        <end position="867"/>
    </location>
</feature>
<evidence type="ECO:0000256" key="4">
    <source>
        <dbReference type="ARBA" id="ARBA00022448"/>
    </source>
</evidence>
<comment type="caution">
    <text evidence="12">The sequence shown here is derived from an EMBL/GenBank/DDBJ whole genome shotgun (WGS) entry which is preliminary data.</text>
</comment>
<evidence type="ECO:0000256" key="5">
    <source>
        <dbReference type="ARBA" id="ARBA00022927"/>
    </source>
</evidence>
<dbReference type="GO" id="GO:0006886">
    <property type="term" value="P:intracellular protein transport"/>
    <property type="evidence" value="ECO:0007669"/>
    <property type="project" value="UniProtKB-UniRule"/>
</dbReference>
<evidence type="ECO:0000256" key="1">
    <source>
        <dbReference type="ARBA" id="ARBA00004156"/>
    </source>
</evidence>
<gene>
    <name evidence="12" type="ORF">BCR44DRAFT_1411546</name>
</gene>
<dbReference type="InterPro" id="IPR016024">
    <property type="entry name" value="ARM-type_fold"/>
</dbReference>
<evidence type="ECO:0000256" key="2">
    <source>
        <dbReference type="ARBA" id="ARBA00004555"/>
    </source>
</evidence>
<evidence type="ECO:0000256" key="9">
    <source>
        <dbReference type="ARBA" id="ARBA00062546"/>
    </source>
</evidence>
<dbReference type="InterPro" id="IPR011989">
    <property type="entry name" value="ARM-like"/>
</dbReference>
<evidence type="ECO:0000256" key="8">
    <source>
        <dbReference type="ARBA" id="ARBA00023329"/>
    </source>
</evidence>
<dbReference type="AlphaFoldDB" id="A0A1Y2HYL4"/>
<dbReference type="Pfam" id="PF02883">
    <property type="entry name" value="Alpha_adaptinC2"/>
    <property type="match status" value="1"/>
</dbReference>
<keyword evidence="13" id="KW-1185">Reference proteome</keyword>
<dbReference type="GO" id="GO:0030121">
    <property type="term" value="C:AP-1 adaptor complex"/>
    <property type="evidence" value="ECO:0007669"/>
    <property type="project" value="InterPro"/>
</dbReference>
<dbReference type="InterPro" id="IPR008152">
    <property type="entry name" value="Clathrin_a/b/g-adaptin_app_Ig"/>
</dbReference>
<keyword evidence="7 10" id="KW-0472">Membrane</keyword>
<accession>A0A1Y2HYL4</accession>
<protein>
    <recommendedName>
        <fullName evidence="10">AP-1 complex subunit gamma</fullName>
    </recommendedName>
</protein>
<dbReference type="Proteomes" id="UP000193411">
    <property type="component" value="Unassembled WGS sequence"/>
</dbReference>
<dbReference type="Gene3D" id="2.60.40.1230">
    <property type="match status" value="1"/>
</dbReference>
<dbReference type="Gene3D" id="1.25.10.10">
    <property type="entry name" value="Leucine-rich Repeat Variant"/>
    <property type="match status" value="1"/>
</dbReference>
<keyword evidence="4 10" id="KW-0813">Transport</keyword>
<dbReference type="PIRSF" id="PIRSF037094">
    <property type="entry name" value="AP1_complex_gamma"/>
    <property type="match status" value="1"/>
</dbReference>
<evidence type="ECO:0000313" key="12">
    <source>
        <dbReference type="EMBL" id="ORZ39707.1"/>
    </source>
</evidence>
<comment type="subcellular location">
    <subcellularLocation>
        <location evidence="1">Cytoplasmic vesicle membrane</location>
    </subcellularLocation>
    <subcellularLocation>
        <location evidence="2">Golgi apparatus</location>
    </subcellularLocation>
</comment>
<reference evidence="12 13" key="1">
    <citation type="submission" date="2016-07" db="EMBL/GenBank/DDBJ databases">
        <title>Pervasive Adenine N6-methylation of Active Genes in Fungi.</title>
        <authorList>
            <consortium name="DOE Joint Genome Institute"/>
            <person name="Mondo S.J."/>
            <person name="Dannebaum R.O."/>
            <person name="Kuo R.C."/>
            <person name="Labutti K."/>
            <person name="Haridas S."/>
            <person name="Kuo A."/>
            <person name="Salamov A."/>
            <person name="Ahrendt S.R."/>
            <person name="Lipzen A."/>
            <person name="Sullivan W."/>
            <person name="Andreopoulos W.B."/>
            <person name="Clum A."/>
            <person name="Lindquist E."/>
            <person name="Daum C."/>
            <person name="Ramamoorthy G.K."/>
            <person name="Gryganskyi A."/>
            <person name="Culley D."/>
            <person name="Magnuson J.K."/>
            <person name="James T.Y."/>
            <person name="O'Malley M.A."/>
            <person name="Stajich J.E."/>
            <person name="Spatafora J.W."/>
            <person name="Visel A."/>
            <person name="Grigoriev I.V."/>
        </authorList>
    </citation>
    <scope>NUCLEOTIDE SEQUENCE [LARGE SCALE GENOMIC DNA]</scope>
    <source>
        <strain evidence="12 13">PL171</strain>
    </source>
</reference>
<evidence type="ECO:0000256" key="7">
    <source>
        <dbReference type="ARBA" id="ARBA00023136"/>
    </source>
</evidence>
<dbReference type="SMART" id="SM00809">
    <property type="entry name" value="Alpha_adaptinC2"/>
    <property type="match status" value="1"/>
</dbReference>
<name>A0A1Y2HYL4_9FUNG</name>
<dbReference type="GO" id="GO:0005829">
    <property type="term" value="C:cytosol"/>
    <property type="evidence" value="ECO:0007669"/>
    <property type="project" value="GOC"/>
</dbReference>
<dbReference type="PROSITE" id="PS50180">
    <property type="entry name" value="GAE"/>
    <property type="match status" value="1"/>
</dbReference>
<dbReference type="SUPFAM" id="SSF48371">
    <property type="entry name" value="ARM repeat"/>
    <property type="match status" value="1"/>
</dbReference>
<evidence type="ECO:0000259" key="11">
    <source>
        <dbReference type="PROSITE" id="PS50180"/>
    </source>
</evidence>
<evidence type="ECO:0000256" key="10">
    <source>
        <dbReference type="PIRNR" id="PIRNR037094"/>
    </source>
</evidence>
<dbReference type="InterPro" id="IPR017107">
    <property type="entry name" value="AP1_complex_gsu"/>
</dbReference>
<dbReference type="InterPro" id="IPR013041">
    <property type="entry name" value="Clathrin_app_Ig-like_sf"/>
</dbReference>
<dbReference type="InterPro" id="IPR050840">
    <property type="entry name" value="Adaptor_Complx_Large_Subunit"/>
</dbReference>
<evidence type="ECO:0000313" key="13">
    <source>
        <dbReference type="Proteomes" id="UP000193411"/>
    </source>
</evidence>
<proteinExistence type="inferred from homology"/>
<dbReference type="Pfam" id="PF01602">
    <property type="entry name" value="Adaptin_N"/>
    <property type="match status" value="1"/>
</dbReference>
<dbReference type="PANTHER" id="PTHR22780">
    <property type="entry name" value="ADAPTIN, ALPHA/GAMMA/EPSILON"/>
    <property type="match status" value="1"/>
</dbReference>
<dbReference type="InterPro" id="IPR008153">
    <property type="entry name" value="GAE_dom"/>
</dbReference>
<sequence>MVTKLKDFIKRIRSCKTAADERAVVAKESADIRTMFKEENVDNRHANVAKLLYIHMLGYPAHFGQMECVKLVASPRFADKRLGYLGIMLLLDENQETLTLVTNSLKNDMNHPNMYVVGLALCTLGNISSIEMARDLCPEVEKLLGSSNSYIRKKAALSAVRIIRKVPDLLDNFASRCRAMLGERNHGALLTGLTLIHEMCKISPAMLAEFRGTVPVLVKILKQLITTGYSPEHDVQGITDPFLQVKILRLMRLLGKGDAAASEQMNDVLAQVASNTDGSKNVGNAILYETVLTILDIQADQTLRVLAISILGRFLSNKDNNIRYVALQTLIRTITIDVQAVQRHRSTVLDCLHDPDVSIRRRALELAFALVNATNVRVMTRELLSFLEVADAEFRTSMVTDIAAVADRYAPNKRWHLDTLVRVMKAGGEHVRDDIVSQFVKLATNAPDLQGYATHKLYGLLKQDASQDGLVHAAVWSIGEFGDSLVQPAPLLGVADPDDAVDAQGATVVASGPTPTESDVVGLLESILVGAYITPVTKQYVLVALMKLSTRFSNASTVAAIKSLLAKYKTSMNMELQQRSVEFTNMFDLDAGVRQGLWERMPVQEMKDDKYATNAAAAAAAAEPSMGGAQAAAGAANPAAGVSALLDLEGLSLGSSPPKGGAGAGNVTSPRDLLADIFSSPAPGASAAAAPSTLPPKDPLAILMGLGAPAPSAPAPAPANPLADILGGAPLAPSNPTSPAAAVAPAAAGIWDRDYPAHKNADVTIVLKPMQVTDPSAGQLVQVIATITNHGAMTGLSDLQLLVAVPKTHKIAMAPMSTNALPSVGAGATQAFRILNPERKQIKLRLKLVYNAAGRAVDEVVNFAFPDAII</sequence>
<comment type="similarity">
    <text evidence="3 10">Belongs to the adaptor complexes large subunit family.</text>
</comment>
<comment type="subunit">
    <text evidence="9">Adaptor protein complex 1 (AP-1) is a heterotetramer composed of two large adaptins (gamma-type subunit APL4 and beta-type subunit APL2), a medium adaptin (mu-type subunit APM1) and a small adaptin (sigma-type subunit APS1). AP-1 interacts with clathrin.</text>
</comment>
<dbReference type="EMBL" id="MCFL01000004">
    <property type="protein sequence ID" value="ORZ39707.1"/>
    <property type="molecule type" value="Genomic_DNA"/>
</dbReference>
<dbReference type="GO" id="GO:0016192">
    <property type="term" value="P:vesicle-mediated transport"/>
    <property type="evidence" value="ECO:0007669"/>
    <property type="project" value="InterPro"/>
</dbReference>
<evidence type="ECO:0000256" key="3">
    <source>
        <dbReference type="ARBA" id="ARBA00006613"/>
    </source>
</evidence>
<keyword evidence="6 10" id="KW-0333">Golgi apparatus</keyword>
<keyword evidence="5 10" id="KW-0653">Protein transport</keyword>